<feature type="transmembrane region" description="Helical" evidence="7">
    <location>
        <begin position="144"/>
        <end position="167"/>
    </location>
</feature>
<keyword evidence="10" id="KW-1185">Reference proteome</keyword>
<dbReference type="SUPFAM" id="SSF103473">
    <property type="entry name" value="MFS general substrate transporter"/>
    <property type="match status" value="1"/>
</dbReference>
<comment type="similarity">
    <text evidence="2">Belongs to the major facilitator superfamily. Nitrate/nitrite porter (TC 2.A.1.8) family.</text>
</comment>
<dbReference type="CDD" id="cd17341">
    <property type="entry name" value="MFS_NRT2_like"/>
    <property type="match status" value="1"/>
</dbReference>
<dbReference type="InterPro" id="IPR020846">
    <property type="entry name" value="MFS_dom"/>
</dbReference>
<keyword evidence="3 7" id="KW-0812">Transmembrane</keyword>
<feature type="transmembrane region" description="Helical" evidence="7">
    <location>
        <begin position="48"/>
        <end position="69"/>
    </location>
</feature>
<keyword evidence="4 7" id="KW-1133">Transmembrane helix</keyword>
<feature type="transmembrane region" description="Helical" evidence="7">
    <location>
        <begin position="284"/>
        <end position="301"/>
    </location>
</feature>
<evidence type="ECO:0000256" key="5">
    <source>
        <dbReference type="ARBA" id="ARBA00023063"/>
    </source>
</evidence>
<dbReference type="InterPro" id="IPR036197">
    <property type="entry name" value="NarG-like_sf"/>
</dbReference>
<feature type="transmembrane region" description="Helical" evidence="7">
    <location>
        <begin position="110"/>
        <end position="132"/>
    </location>
</feature>
<name>A0A7S7SN43_PALFE</name>
<feature type="transmembrane region" description="Helical" evidence="7">
    <location>
        <begin position="444"/>
        <end position="465"/>
    </location>
</feature>
<feature type="transmembrane region" description="Helical" evidence="7">
    <location>
        <begin position="570"/>
        <end position="592"/>
    </location>
</feature>
<feature type="transmembrane region" description="Helical" evidence="7">
    <location>
        <begin position="338"/>
        <end position="358"/>
    </location>
</feature>
<evidence type="ECO:0000256" key="4">
    <source>
        <dbReference type="ARBA" id="ARBA00022989"/>
    </source>
</evidence>
<dbReference type="Pfam" id="PF07690">
    <property type="entry name" value="MFS_1"/>
    <property type="match status" value="1"/>
</dbReference>
<dbReference type="AlphaFoldDB" id="A0A7S7SN43"/>
<feature type="transmembrane region" description="Helical" evidence="7">
    <location>
        <begin position="370"/>
        <end position="392"/>
    </location>
</feature>
<feature type="transmembrane region" description="Helical" evidence="7">
    <location>
        <begin position="21"/>
        <end position="42"/>
    </location>
</feature>
<keyword evidence="5" id="KW-0534">Nitrate assimilation</keyword>
<dbReference type="PANTHER" id="PTHR23515">
    <property type="entry name" value="HIGH-AFFINITY NITRATE TRANSPORTER 2.3"/>
    <property type="match status" value="1"/>
</dbReference>
<dbReference type="GO" id="GO:0042128">
    <property type="term" value="P:nitrate assimilation"/>
    <property type="evidence" value="ECO:0007669"/>
    <property type="project" value="UniProtKB-KW"/>
</dbReference>
<dbReference type="EMBL" id="CP063849">
    <property type="protein sequence ID" value="QOY91059.1"/>
    <property type="molecule type" value="Genomic_DNA"/>
</dbReference>
<feature type="transmembrane region" description="Helical" evidence="7">
    <location>
        <begin position="81"/>
        <end position="104"/>
    </location>
</feature>
<dbReference type="Gene3D" id="1.20.950.20">
    <property type="entry name" value="Transmembrane di-heme cytochromes, Chain C"/>
    <property type="match status" value="1"/>
</dbReference>
<evidence type="ECO:0000256" key="1">
    <source>
        <dbReference type="ARBA" id="ARBA00004141"/>
    </source>
</evidence>
<evidence type="ECO:0000256" key="2">
    <source>
        <dbReference type="ARBA" id="ARBA00008432"/>
    </source>
</evidence>
<feature type="transmembrane region" description="Helical" evidence="7">
    <location>
        <begin position="613"/>
        <end position="635"/>
    </location>
</feature>
<reference evidence="9 10" key="1">
    <citation type="submission" date="2020-10" db="EMBL/GenBank/DDBJ databases">
        <title>Complete genome sequence of Paludibaculum fermentans P105T, a facultatively anaerobic acidobacterium capable of dissimilatory Fe(III) reduction.</title>
        <authorList>
            <person name="Dedysh S.N."/>
            <person name="Beletsky A.V."/>
            <person name="Kulichevskaya I.S."/>
            <person name="Mardanov A.V."/>
            <person name="Ravin N.V."/>
        </authorList>
    </citation>
    <scope>NUCLEOTIDE SEQUENCE [LARGE SCALE GENOMIC DNA]</scope>
    <source>
        <strain evidence="9 10">P105</strain>
    </source>
</reference>
<comment type="subcellular location">
    <subcellularLocation>
        <location evidence="1">Membrane</location>
        <topology evidence="1">Multi-pass membrane protein</topology>
    </subcellularLocation>
</comment>
<feature type="transmembrane region" description="Helical" evidence="7">
    <location>
        <begin position="254"/>
        <end position="272"/>
    </location>
</feature>
<dbReference type="Proteomes" id="UP000593892">
    <property type="component" value="Chromosome"/>
</dbReference>
<accession>A0A7S7SN43</accession>
<dbReference type="Gene3D" id="1.20.1250.20">
    <property type="entry name" value="MFS general substrate transporter like domains"/>
    <property type="match status" value="2"/>
</dbReference>
<organism evidence="9 10">
    <name type="scientific">Paludibaculum fermentans</name>
    <dbReference type="NCBI Taxonomy" id="1473598"/>
    <lineage>
        <taxon>Bacteria</taxon>
        <taxon>Pseudomonadati</taxon>
        <taxon>Acidobacteriota</taxon>
        <taxon>Terriglobia</taxon>
        <taxon>Bryobacterales</taxon>
        <taxon>Bryobacteraceae</taxon>
        <taxon>Paludibaculum</taxon>
    </lineage>
</organism>
<sequence length="758" mass="82188">MQREREDCLSDSESSSQKLQLWLGTISFFLCFAVWGIVSSFAPAYRQQFHLTATQTSLIVAVPVLLGSLGRIPLGMLTDRFGGRVVFTVLFLASAGAGAVLANVSTYNGLLASGFFVGVAGSSFSVGVGFVSKWFAAERQGTALGLYGMGNMGQSAVVFLGPVLAAMIGRANFIYGISALLVVWSVAFWMLARNAPAFVPNIKGLGPMVQILTKEPLAWVLSLFYFLTFGGFVAFSIYLPSLLKDDFGLAPANAGFRAAGFVVLATLLRPVGGALADRLGGARVLWGVFLGIVPFALLLAWPSMVPFTVGALGCAALLGLGNGAVFKLVPQYFPGNTATVTGLVGAMGGLGGFFPPLLLGRFRDSVGVVWPGFVLLAATSLLLWFLNLRVFIPRQQALELNLQPDFARRADQLRAGAWAVAVTGLLVASIVIGSRNLQNFDAALVVYTFAVIFATFGVTFHYAVWLQKPPTKRYWQRSLELARSRGWLKTLALVTQTAGTHLIAQKFIAKRSRTRWWMHQMLFWGCLSAAAITFPLVFGWVNFTSHPDDQMTYITWLFGFPVGTMPARSLMAWVLFHGLDFSAVLVLGGIALSLGRRMKDEGALALETMAADFLPLALLFAISVTGLALTVSTLWFRGAFYGFLAVIHAISVIGALLYLPFGKFFHIFQRPAQLGVKVYQQAGDEDEGSHCLRCGQRFASKMHIEDLKTVLPQLGFDYTSKDGSSHWQAVCPPCKRKTLATVQMRVKENAHGQASAIR</sequence>
<keyword evidence="6 7" id="KW-0472">Membrane</keyword>
<dbReference type="GO" id="GO:0016020">
    <property type="term" value="C:membrane"/>
    <property type="evidence" value="ECO:0007669"/>
    <property type="project" value="UniProtKB-SubCell"/>
</dbReference>
<feature type="transmembrane region" description="Helical" evidence="7">
    <location>
        <begin position="307"/>
        <end position="326"/>
    </location>
</feature>
<dbReference type="InterPro" id="IPR044772">
    <property type="entry name" value="NO3_transporter"/>
</dbReference>
<feature type="transmembrane region" description="Helical" evidence="7">
    <location>
        <begin position="641"/>
        <end position="661"/>
    </location>
</feature>
<feature type="transmembrane region" description="Helical" evidence="7">
    <location>
        <begin position="521"/>
        <end position="541"/>
    </location>
</feature>
<gene>
    <name evidence="9" type="ORF">IRI77_14265</name>
</gene>
<evidence type="ECO:0000259" key="8">
    <source>
        <dbReference type="PROSITE" id="PS50850"/>
    </source>
</evidence>
<evidence type="ECO:0000313" key="10">
    <source>
        <dbReference type="Proteomes" id="UP000593892"/>
    </source>
</evidence>
<feature type="domain" description="Major facilitator superfamily (MFS) profile" evidence="8">
    <location>
        <begin position="20"/>
        <end position="395"/>
    </location>
</feature>
<dbReference type="SUPFAM" id="SSF103501">
    <property type="entry name" value="Respiratory nitrate reductase 1 gamma chain"/>
    <property type="match status" value="1"/>
</dbReference>
<evidence type="ECO:0000256" key="6">
    <source>
        <dbReference type="ARBA" id="ARBA00023136"/>
    </source>
</evidence>
<protein>
    <submittedName>
        <fullName evidence="9">MFS transporter</fullName>
    </submittedName>
</protein>
<proteinExistence type="inferred from homology"/>
<feature type="transmembrane region" description="Helical" evidence="7">
    <location>
        <begin position="217"/>
        <end position="239"/>
    </location>
</feature>
<feature type="transmembrane region" description="Helical" evidence="7">
    <location>
        <begin position="173"/>
        <end position="192"/>
    </location>
</feature>
<evidence type="ECO:0000313" key="9">
    <source>
        <dbReference type="EMBL" id="QOY91059.1"/>
    </source>
</evidence>
<evidence type="ECO:0000256" key="7">
    <source>
        <dbReference type="SAM" id="Phobius"/>
    </source>
</evidence>
<dbReference type="GO" id="GO:0015112">
    <property type="term" value="F:nitrate transmembrane transporter activity"/>
    <property type="evidence" value="ECO:0007669"/>
    <property type="project" value="InterPro"/>
</dbReference>
<evidence type="ECO:0000256" key="3">
    <source>
        <dbReference type="ARBA" id="ARBA00022692"/>
    </source>
</evidence>
<dbReference type="InterPro" id="IPR011701">
    <property type="entry name" value="MFS"/>
</dbReference>
<dbReference type="PROSITE" id="PS50850">
    <property type="entry name" value="MFS"/>
    <property type="match status" value="1"/>
</dbReference>
<feature type="transmembrane region" description="Helical" evidence="7">
    <location>
        <begin position="413"/>
        <end position="432"/>
    </location>
</feature>
<dbReference type="InterPro" id="IPR036259">
    <property type="entry name" value="MFS_trans_sf"/>
</dbReference>
<dbReference type="KEGG" id="pfer:IRI77_14265"/>